<gene>
    <name evidence="11" type="ORF">PHYBLDRAFT_182626</name>
</gene>
<evidence type="ECO:0000256" key="2">
    <source>
        <dbReference type="ARBA" id="ARBA00008066"/>
    </source>
</evidence>
<proteinExistence type="inferred from homology"/>
<keyword evidence="4 9" id="KW-0812">Transmembrane</keyword>
<dbReference type="GeneID" id="28999555"/>
<dbReference type="STRING" id="763407.A0A167L7X4"/>
<dbReference type="GO" id="GO:0015179">
    <property type="term" value="F:L-amino acid transmembrane transporter activity"/>
    <property type="evidence" value="ECO:0007669"/>
    <property type="project" value="TreeGrafter"/>
</dbReference>
<dbReference type="GO" id="GO:0005774">
    <property type="term" value="C:vacuolar membrane"/>
    <property type="evidence" value="ECO:0007669"/>
    <property type="project" value="TreeGrafter"/>
</dbReference>
<dbReference type="InterPro" id="IPR013057">
    <property type="entry name" value="AA_transpt_TM"/>
</dbReference>
<dbReference type="OrthoDB" id="40134at2759"/>
<feature type="transmembrane region" description="Helical" evidence="9">
    <location>
        <begin position="265"/>
        <end position="289"/>
    </location>
</feature>
<keyword evidence="6 9" id="KW-1133">Transmembrane helix</keyword>
<keyword evidence="5" id="KW-0029">Amino-acid transport</keyword>
<dbReference type="VEuPathDB" id="FungiDB:PHYBLDRAFT_182626"/>
<keyword evidence="12" id="KW-1185">Reference proteome</keyword>
<reference evidence="12" key="1">
    <citation type="submission" date="2015-06" db="EMBL/GenBank/DDBJ databases">
        <title>Expansion of signal transduction pathways in fungi by whole-genome duplication.</title>
        <authorList>
            <consortium name="DOE Joint Genome Institute"/>
            <person name="Corrochano L.M."/>
            <person name="Kuo A."/>
            <person name="Marcet-Houben M."/>
            <person name="Polaino S."/>
            <person name="Salamov A."/>
            <person name="Villalobos J.M."/>
            <person name="Alvarez M.I."/>
            <person name="Avalos J."/>
            <person name="Benito E.P."/>
            <person name="Benoit I."/>
            <person name="Burger G."/>
            <person name="Camino L.P."/>
            <person name="Canovas D."/>
            <person name="Cerda-Olmedo E."/>
            <person name="Cheng J.-F."/>
            <person name="Dominguez A."/>
            <person name="Elias M."/>
            <person name="Eslava A.P."/>
            <person name="Glaser F."/>
            <person name="Grimwood J."/>
            <person name="Gutierrez G."/>
            <person name="Heitman J."/>
            <person name="Henrissat B."/>
            <person name="Iturriaga E.A."/>
            <person name="Lang B.F."/>
            <person name="Lavin J.L."/>
            <person name="Lee S."/>
            <person name="Li W."/>
            <person name="Lindquist E."/>
            <person name="Lopez-Garcia S."/>
            <person name="Luque E.M."/>
            <person name="Marcos A.T."/>
            <person name="Martin J."/>
            <person name="McCluskey K."/>
            <person name="Medina H.R."/>
            <person name="Miralles-Duran A."/>
            <person name="Miyazaki A."/>
            <person name="Munoz-Torres E."/>
            <person name="Oguiza J.A."/>
            <person name="Ohm R."/>
            <person name="Olmedo M."/>
            <person name="Orejas M."/>
            <person name="Ortiz-Castellanos L."/>
            <person name="Pisabarro A.G."/>
            <person name="Rodriguez-Romero J."/>
            <person name="Ruiz-Herrera J."/>
            <person name="Ruiz-Vazquez R."/>
            <person name="Sanz C."/>
            <person name="Schackwitz W."/>
            <person name="Schmutz J."/>
            <person name="Shahriari M."/>
            <person name="Shelest E."/>
            <person name="Silva-Franco F."/>
            <person name="Soanes D."/>
            <person name="Syed K."/>
            <person name="Tagua V.G."/>
            <person name="Talbot N.J."/>
            <person name="Thon M."/>
            <person name="De vries R.P."/>
            <person name="Wiebenga A."/>
            <person name="Yadav J.S."/>
            <person name="Braun E.L."/>
            <person name="Baker S."/>
            <person name="Garre V."/>
            <person name="Horwitz B."/>
            <person name="Torres-Martinez S."/>
            <person name="Idnurm A."/>
            <person name="Herrera-Estrella A."/>
            <person name="Gabaldon T."/>
            <person name="Grigoriev I.V."/>
        </authorList>
    </citation>
    <scope>NUCLEOTIDE SEQUENCE [LARGE SCALE GENOMIC DNA]</scope>
    <source>
        <strain evidence="12">NRRL 1555(-)</strain>
    </source>
</reference>
<evidence type="ECO:0000256" key="1">
    <source>
        <dbReference type="ARBA" id="ARBA00004141"/>
    </source>
</evidence>
<evidence type="ECO:0000256" key="5">
    <source>
        <dbReference type="ARBA" id="ARBA00022970"/>
    </source>
</evidence>
<feature type="transmembrane region" description="Helical" evidence="9">
    <location>
        <begin position="309"/>
        <end position="333"/>
    </location>
</feature>
<keyword evidence="3" id="KW-0813">Transport</keyword>
<evidence type="ECO:0000256" key="7">
    <source>
        <dbReference type="ARBA" id="ARBA00023136"/>
    </source>
</evidence>
<dbReference type="AlphaFoldDB" id="A0A167L7X4"/>
<sequence length="445" mass="48263">MPETNLERTLSSTSGEKFSMRENVSEEQCDEGANASANTNPYGHGDGNFLTAYFNVVCVVAGTGTLGLPKAFAIGGWLGILILGLAYFMAVYSGIILIRCLYAKPGQRLHDYKAIGTAAFGWPGYIIASSLHLLNLFGCPALYLVLAGGNMHELLQNTAGALTDVYWKIIIGVFLLIPSLLLKTLREITVLAAVGAICTMMAVFIVLIQGPMDHNAHPNPVAYATDGVIWTGFPSALATIAFSFGGNNTYPHVEHALAKPRQWNWAVAAGLSTCIALYFLTAVPGYHSYGRSTQSPIYNSLPHGPGRTIAMIVMTIHVILAIPIYTTSFSLEFEKFVKCDEERIGKVGAWFGRAIIRSVTMAILVVLAIFVPYFDDFMGLIGALATCGLVFLLPVLCYLRLTGIRNKPWYELAFCALTIFLGIIGCVFGTIDSIKSLIRDFQNDA</sequence>
<feature type="domain" description="Amino acid transporter transmembrane" evidence="10">
    <location>
        <begin position="47"/>
        <end position="434"/>
    </location>
</feature>
<keyword evidence="7 9" id="KW-0472">Membrane</keyword>
<evidence type="ECO:0000259" key="10">
    <source>
        <dbReference type="Pfam" id="PF01490"/>
    </source>
</evidence>
<evidence type="ECO:0000256" key="8">
    <source>
        <dbReference type="SAM" id="MobiDB-lite"/>
    </source>
</evidence>
<comment type="similarity">
    <text evidence="2">Belongs to the amino acid/polyamine transporter 2 family.</text>
</comment>
<dbReference type="PANTHER" id="PTHR22950:SF692">
    <property type="entry name" value="TRANSMEMBRANE AMINO ACID TRANSPORTER FAMILY PROTEIN"/>
    <property type="match status" value="1"/>
</dbReference>
<evidence type="ECO:0000313" key="11">
    <source>
        <dbReference type="EMBL" id="OAD69795.1"/>
    </source>
</evidence>
<feature type="transmembrane region" description="Helical" evidence="9">
    <location>
        <begin position="74"/>
        <end position="102"/>
    </location>
</feature>
<dbReference type="PANTHER" id="PTHR22950">
    <property type="entry name" value="AMINO ACID TRANSPORTER"/>
    <property type="match status" value="1"/>
</dbReference>
<feature type="transmembrane region" description="Helical" evidence="9">
    <location>
        <begin position="49"/>
        <end position="68"/>
    </location>
</feature>
<evidence type="ECO:0000256" key="6">
    <source>
        <dbReference type="ARBA" id="ARBA00022989"/>
    </source>
</evidence>
<evidence type="ECO:0000256" key="4">
    <source>
        <dbReference type="ARBA" id="ARBA00022692"/>
    </source>
</evidence>
<feature type="transmembrane region" description="Helical" evidence="9">
    <location>
        <begin position="165"/>
        <end position="182"/>
    </location>
</feature>
<dbReference type="Pfam" id="PF01490">
    <property type="entry name" value="Aa_trans"/>
    <property type="match status" value="1"/>
</dbReference>
<feature type="transmembrane region" description="Helical" evidence="9">
    <location>
        <begin position="122"/>
        <end position="145"/>
    </location>
</feature>
<feature type="region of interest" description="Disordered" evidence="8">
    <location>
        <begin position="1"/>
        <end position="23"/>
    </location>
</feature>
<protein>
    <recommendedName>
        <fullName evidence="10">Amino acid transporter transmembrane domain-containing protein</fullName>
    </recommendedName>
</protein>
<evidence type="ECO:0000256" key="3">
    <source>
        <dbReference type="ARBA" id="ARBA00022448"/>
    </source>
</evidence>
<dbReference type="Proteomes" id="UP000077315">
    <property type="component" value="Unassembled WGS sequence"/>
</dbReference>
<dbReference type="EMBL" id="KV440990">
    <property type="protein sequence ID" value="OAD69795.1"/>
    <property type="molecule type" value="Genomic_DNA"/>
</dbReference>
<name>A0A167L7X4_PHYB8</name>
<accession>A0A167L7X4</accession>
<feature type="transmembrane region" description="Helical" evidence="9">
    <location>
        <begin position="411"/>
        <end position="431"/>
    </location>
</feature>
<dbReference type="InParanoid" id="A0A167L7X4"/>
<feature type="transmembrane region" description="Helical" evidence="9">
    <location>
        <begin position="380"/>
        <end position="399"/>
    </location>
</feature>
<comment type="subcellular location">
    <subcellularLocation>
        <location evidence="1">Membrane</location>
        <topology evidence="1">Multi-pass membrane protein</topology>
    </subcellularLocation>
</comment>
<feature type="transmembrane region" description="Helical" evidence="9">
    <location>
        <begin position="189"/>
        <end position="208"/>
    </location>
</feature>
<feature type="compositionally biased region" description="Polar residues" evidence="8">
    <location>
        <begin position="7"/>
        <end position="16"/>
    </location>
</feature>
<dbReference type="RefSeq" id="XP_018287835.1">
    <property type="nucleotide sequence ID" value="XM_018438649.1"/>
</dbReference>
<evidence type="ECO:0000256" key="9">
    <source>
        <dbReference type="SAM" id="Phobius"/>
    </source>
</evidence>
<organism evidence="11 12">
    <name type="scientific">Phycomyces blakesleeanus (strain ATCC 8743b / DSM 1359 / FGSC 10004 / NBRC 33097 / NRRL 1555)</name>
    <dbReference type="NCBI Taxonomy" id="763407"/>
    <lineage>
        <taxon>Eukaryota</taxon>
        <taxon>Fungi</taxon>
        <taxon>Fungi incertae sedis</taxon>
        <taxon>Mucoromycota</taxon>
        <taxon>Mucoromycotina</taxon>
        <taxon>Mucoromycetes</taxon>
        <taxon>Mucorales</taxon>
        <taxon>Phycomycetaceae</taxon>
        <taxon>Phycomyces</taxon>
    </lineage>
</organism>
<evidence type="ECO:0000313" key="12">
    <source>
        <dbReference type="Proteomes" id="UP000077315"/>
    </source>
</evidence>
<feature type="transmembrane region" description="Helical" evidence="9">
    <location>
        <begin position="228"/>
        <end position="245"/>
    </location>
</feature>
<feature type="transmembrane region" description="Helical" evidence="9">
    <location>
        <begin position="354"/>
        <end position="374"/>
    </location>
</feature>